<dbReference type="InterPro" id="IPR009057">
    <property type="entry name" value="Homeodomain-like_sf"/>
</dbReference>
<keyword evidence="3 5" id="KW-0371">Homeobox</keyword>
<dbReference type="InterPro" id="IPR001356">
    <property type="entry name" value="HD"/>
</dbReference>
<feature type="DNA-binding region" description="Homeobox" evidence="5">
    <location>
        <begin position="14"/>
        <end position="73"/>
    </location>
</feature>
<dbReference type="eggNOG" id="KOG0849">
    <property type="taxonomic scope" value="Eukaryota"/>
</dbReference>
<reference evidence="9 11" key="1">
    <citation type="journal article" date="2007" name="Science">
        <title>Sea anemone genome reveals ancestral eumetazoan gene repertoire and genomic organization.</title>
        <authorList>
            <person name="Putnam N.H."/>
            <person name="Srivastava M."/>
            <person name="Hellsten U."/>
            <person name="Dirks B."/>
            <person name="Chapman J."/>
            <person name="Salamov A."/>
            <person name="Terry A."/>
            <person name="Shapiro H."/>
            <person name="Lindquist E."/>
            <person name="Kapitonov V.V."/>
            <person name="Jurka J."/>
            <person name="Genikhovich G."/>
            <person name="Grigoriev I.V."/>
            <person name="Lucas S.M."/>
            <person name="Steele R.E."/>
            <person name="Finnerty J.R."/>
            <person name="Technau U."/>
            <person name="Martindale M.Q."/>
            <person name="Rokhsar D.S."/>
        </authorList>
    </citation>
    <scope>NUCLEOTIDE SEQUENCE [LARGE SCALE GENOMIC DNA]</scope>
    <source>
        <strain evidence="9">CH2 x CH6</strain>
        <strain evidence="11">CH2 X CH6</strain>
    </source>
</reference>
<dbReference type="HOGENOM" id="CLU_049543_1_1_1"/>
<dbReference type="AlphaFoldDB" id="A7RSY5"/>
<dbReference type="InParanoid" id="A7RSY5"/>
<evidence type="ECO:0000256" key="2">
    <source>
        <dbReference type="ARBA" id="ARBA00023125"/>
    </source>
</evidence>
<dbReference type="EMBL" id="DS469536">
    <property type="protein sequence ID" value="EDO45303.1"/>
    <property type="molecule type" value="Genomic_DNA"/>
</dbReference>
<evidence type="ECO:0000256" key="6">
    <source>
        <dbReference type="RuleBase" id="RU000682"/>
    </source>
</evidence>
<accession>A7RSY5</accession>
<evidence type="ECO:0000313" key="10">
    <source>
        <dbReference type="EMBL" id="EDO45303.1"/>
    </source>
</evidence>
<dbReference type="PROSITE" id="PS00027">
    <property type="entry name" value="HOMEOBOX_1"/>
    <property type="match status" value="1"/>
</dbReference>
<keyword evidence="4 5" id="KW-0539">Nucleus</keyword>
<dbReference type="Gene3D" id="1.10.10.60">
    <property type="entry name" value="Homeodomain-like"/>
    <property type="match status" value="2"/>
</dbReference>
<evidence type="ECO:0000259" key="8">
    <source>
        <dbReference type="PROSITE" id="PS50071"/>
    </source>
</evidence>
<feature type="domain" description="Homeobox" evidence="8">
    <location>
        <begin position="12"/>
        <end position="72"/>
    </location>
</feature>
<dbReference type="InterPro" id="IPR017970">
    <property type="entry name" value="Homeobox_CS"/>
</dbReference>
<evidence type="ECO:0000256" key="3">
    <source>
        <dbReference type="ARBA" id="ARBA00023155"/>
    </source>
</evidence>
<dbReference type="Pfam" id="PF00046">
    <property type="entry name" value="Homeodomain"/>
    <property type="match status" value="2"/>
</dbReference>
<evidence type="ECO:0000256" key="5">
    <source>
        <dbReference type="PROSITE-ProRule" id="PRU00108"/>
    </source>
</evidence>
<organism evidence="9 11">
    <name type="scientific">Nematostella vectensis</name>
    <name type="common">Starlet sea anemone</name>
    <dbReference type="NCBI Taxonomy" id="45351"/>
    <lineage>
        <taxon>Eukaryota</taxon>
        <taxon>Metazoa</taxon>
        <taxon>Cnidaria</taxon>
        <taxon>Anthozoa</taxon>
        <taxon>Hexacorallia</taxon>
        <taxon>Actiniaria</taxon>
        <taxon>Edwardsiidae</taxon>
        <taxon>Nematostella</taxon>
    </lineage>
</organism>
<evidence type="ECO:0000313" key="9">
    <source>
        <dbReference type="EMBL" id="EDO45301.1"/>
    </source>
</evidence>
<evidence type="ECO:0000256" key="1">
    <source>
        <dbReference type="ARBA" id="ARBA00004123"/>
    </source>
</evidence>
<evidence type="ECO:0000256" key="4">
    <source>
        <dbReference type="ARBA" id="ARBA00023242"/>
    </source>
</evidence>
<dbReference type="PANTHER" id="PTHR46123:SF3">
    <property type="entry name" value="DOUBLE HOMEOBOX PROTEIN 1-RELATED"/>
    <property type="match status" value="1"/>
</dbReference>
<dbReference type="CDD" id="cd00086">
    <property type="entry name" value="homeodomain"/>
    <property type="match status" value="2"/>
</dbReference>
<dbReference type="SUPFAM" id="SSF46689">
    <property type="entry name" value="Homeodomain-like"/>
    <property type="match status" value="2"/>
</dbReference>
<dbReference type="GO" id="GO:0000977">
    <property type="term" value="F:RNA polymerase II transcription regulatory region sequence-specific DNA binding"/>
    <property type="evidence" value="ECO:0000318"/>
    <property type="project" value="GO_Central"/>
</dbReference>
<feature type="domain" description="Homeobox" evidence="8">
    <location>
        <begin position="88"/>
        <end position="144"/>
    </location>
</feature>
<gene>
    <name evidence="9" type="ORF">NEMVEDRAFT_v1g92436</name>
    <name evidence="10" type="ORF">NEMVEDRAFT_v1g92500</name>
</gene>
<keyword evidence="2 5" id="KW-0238">DNA-binding</keyword>
<keyword evidence="11" id="KW-1185">Reference proteome</keyword>
<proteinExistence type="predicted"/>
<evidence type="ECO:0000313" key="11">
    <source>
        <dbReference type="Proteomes" id="UP000001593"/>
    </source>
</evidence>
<dbReference type="PROSITE" id="PS50071">
    <property type="entry name" value="HOMEOBOX_2"/>
    <property type="match status" value="2"/>
</dbReference>
<sequence length="144" mass="17707">MFFISVPSNPRKSHRRQRTFFSKEQTVILEGAFQYERFPGIQIREKLARELDIDESRIQVWFQNRRSRQNRQKRKTEHRSVPSRNHPSRVIRQRTFFSKEQTVILEGAFQYERFPGIQIREKLARELDIDESRIQVWFQNRRSR</sequence>
<dbReference type="PANTHER" id="PTHR46123">
    <property type="entry name" value="MIX-TYPE HOMEOBOX GENE 1-RELATED"/>
    <property type="match status" value="1"/>
</dbReference>
<dbReference type="SMART" id="SM00389">
    <property type="entry name" value="HOX"/>
    <property type="match status" value="2"/>
</dbReference>
<evidence type="ECO:0000256" key="7">
    <source>
        <dbReference type="SAM" id="MobiDB-lite"/>
    </source>
</evidence>
<feature type="compositionally biased region" description="Basic residues" evidence="7">
    <location>
        <begin position="65"/>
        <end position="77"/>
    </location>
</feature>
<comment type="subcellular location">
    <subcellularLocation>
        <location evidence="1 5 6">Nucleus</location>
    </subcellularLocation>
</comment>
<feature type="region of interest" description="Disordered" evidence="7">
    <location>
        <begin position="64"/>
        <end position="86"/>
    </location>
</feature>
<dbReference type="GO" id="GO:0000981">
    <property type="term" value="F:DNA-binding transcription factor activity, RNA polymerase II-specific"/>
    <property type="evidence" value="ECO:0000318"/>
    <property type="project" value="GO_Central"/>
</dbReference>
<dbReference type="GO" id="GO:0005634">
    <property type="term" value="C:nucleus"/>
    <property type="evidence" value="ECO:0000318"/>
    <property type="project" value="GO_Central"/>
</dbReference>
<dbReference type="Proteomes" id="UP000001593">
    <property type="component" value="Unassembled WGS sequence"/>
</dbReference>
<dbReference type="GO" id="GO:0006357">
    <property type="term" value="P:regulation of transcription by RNA polymerase II"/>
    <property type="evidence" value="ECO:0000318"/>
    <property type="project" value="GO_Central"/>
</dbReference>
<dbReference type="OMA" id="TSETHFH"/>
<dbReference type="InterPro" id="IPR051306">
    <property type="entry name" value="Homeobox_regulator"/>
</dbReference>
<feature type="non-terminal residue" evidence="9">
    <location>
        <position position="144"/>
    </location>
</feature>
<dbReference type="EMBL" id="DS469536">
    <property type="protein sequence ID" value="EDO45301.1"/>
    <property type="molecule type" value="Genomic_DNA"/>
</dbReference>
<dbReference type="STRING" id="45351.A7RSY5"/>
<protein>
    <recommendedName>
        <fullName evidence="8">Homeobox domain-containing protein</fullName>
    </recommendedName>
</protein>
<name>A7RSY5_NEMVE</name>